<protein>
    <submittedName>
        <fullName evidence="2">Uncharacterized protein</fullName>
    </submittedName>
</protein>
<name>A0A6A5VTR3_9PLEO</name>
<feature type="region of interest" description="Disordered" evidence="1">
    <location>
        <begin position="40"/>
        <end position="60"/>
    </location>
</feature>
<evidence type="ECO:0000313" key="2">
    <source>
        <dbReference type="EMBL" id="KAF1992893.1"/>
    </source>
</evidence>
<dbReference type="Proteomes" id="UP000799779">
    <property type="component" value="Unassembled WGS sequence"/>
</dbReference>
<proteinExistence type="predicted"/>
<accession>A0A6A5VTR3</accession>
<organism evidence="2 3">
    <name type="scientific">Amniculicola lignicola CBS 123094</name>
    <dbReference type="NCBI Taxonomy" id="1392246"/>
    <lineage>
        <taxon>Eukaryota</taxon>
        <taxon>Fungi</taxon>
        <taxon>Dikarya</taxon>
        <taxon>Ascomycota</taxon>
        <taxon>Pezizomycotina</taxon>
        <taxon>Dothideomycetes</taxon>
        <taxon>Pleosporomycetidae</taxon>
        <taxon>Pleosporales</taxon>
        <taxon>Amniculicolaceae</taxon>
        <taxon>Amniculicola</taxon>
    </lineage>
</organism>
<dbReference type="AlphaFoldDB" id="A0A6A5VTR3"/>
<sequence length="111" mass="12582">MAPPPLLLLQRWPRRHCVVIHSSPTRSVATLSLLFPNVPRLTTRQPKPTPHRPIDRLHARNDTIDLHARNQTGDKESADATLYLYRQNGSLLYLSERCGKPDTNASIHTCV</sequence>
<reference evidence="2" key="1">
    <citation type="journal article" date="2020" name="Stud. Mycol.">
        <title>101 Dothideomycetes genomes: a test case for predicting lifestyles and emergence of pathogens.</title>
        <authorList>
            <person name="Haridas S."/>
            <person name="Albert R."/>
            <person name="Binder M."/>
            <person name="Bloem J."/>
            <person name="Labutti K."/>
            <person name="Salamov A."/>
            <person name="Andreopoulos B."/>
            <person name="Baker S."/>
            <person name="Barry K."/>
            <person name="Bills G."/>
            <person name="Bluhm B."/>
            <person name="Cannon C."/>
            <person name="Castanera R."/>
            <person name="Culley D."/>
            <person name="Daum C."/>
            <person name="Ezra D."/>
            <person name="Gonzalez J."/>
            <person name="Henrissat B."/>
            <person name="Kuo A."/>
            <person name="Liang C."/>
            <person name="Lipzen A."/>
            <person name="Lutzoni F."/>
            <person name="Magnuson J."/>
            <person name="Mondo S."/>
            <person name="Nolan M."/>
            <person name="Ohm R."/>
            <person name="Pangilinan J."/>
            <person name="Park H.-J."/>
            <person name="Ramirez L."/>
            <person name="Alfaro M."/>
            <person name="Sun H."/>
            <person name="Tritt A."/>
            <person name="Yoshinaga Y."/>
            <person name="Zwiers L.-H."/>
            <person name="Turgeon B."/>
            <person name="Goodwin S."/>
            <person name="Spatafora J."/>
            <person name="Crous P."/>
            <person name="Grigoriev I."/>
        </authorList>
    </citation>
    <scope>NUCLEOTIDE SEQUENCE</scope>
    <source>
        <strain evidence="2">CBS 123094</strain>
    </source>
</reference>
<gene>
    <name evidence="2" type="ORF">P154DRAFT_128625</name>
</gene>
<evidence type="ECO:0000313" key="3">
    <source>
        <dbReference type="Proteomes" id="UP000799779"/>
    </source>
</evidence>
<keyword evidence="3" id="KW-1185">Reference proteome</keyword>
<dbReference type="EMBL" id="ML977758">
    <property type="protein sequence ID" value="KAF1992893.1"/>
    <property type="molecule type" value="Genomic_DNA"/>
</dbReference>
<evidence type="ECO:0000256" key="1">
    <source>
        <dbReference type="SAM" id="MobiDB-lite"/>
    </source>
</evidence>